<comment type="subcellular location">
    <subcellularLocation>
        <location evidence="1">Cell membrane</location>
        <topology evidence="1">Multi-pass membrane protein</topology>
    </subcellularLocation>
</comment>
<sequence length="227" mass="27048">MIDTGKTNKYLHTPFEMFLMVIITAVSNGVMIPQIIYTYKIKNAHTLFLTVLLFVSSFMYHLSESIGVEPIILKEVDWHQLDNIASICGLMELFNYLMQNSRTTRKSIQWINFIIVVIIQESHAWNVWATVIPILISLIMFIIKQTFYRKRGQIVNKDYLHKGLFYLVIGFVAFYFGLDEYKDYLRLWHGLWHLAMNQAYFHLYQLFNPKVYTFLECWDLKQEYAKE</sequence>
<evidence type="ECO:0000256" key="2">
    <source>
        <dbReference type="ARBA" id="ARBA00005542"/>
    </source>
</evidence>
<comment type="caution">
    <text evidence="8">The sequence shown here is derived from an EMBL/GenBank/DDBJ whole genome shotgun (WGS) entry which is preliminary data.</text>
</comment>
<dbReference type="EMBL" id="CAJJDM010000021">
    <property type="protein sequence ID" value="CAD8055424.1"/>
    <property type="molecule type" value="Genomic_DNA"/>
</dbReference>
<organism evidence="8 9">
    <name type="scientific">Paramecium primaurelia</name>
    <dbReference type="NCBI Taxonomy" id="5886"/>
    <lineage>
        <taxon>Eukaryota</taxon>
        <taxon>Sar</taxon>
        <taxon>Alveolata</taxon>
        <taxon>Ciliophora</taxon>
        <taxon>Intramacronucleata</taxon>
        <taxon>Oligohymenophorea</taxon>
        <taxon>Peniculida</taxon>
        <taxon>Parameciidae</taxon>
        <taxon>Paramecium</taxon>
    </lineage>
</organism>
<proteinExistence type="inferred from homology"/>
<evidence type="ECO:0000313" key="8">
    <source>
        <dbReference type="EMBL" id="CAD8055424.1"/>
    </source>
</evidence>
<dbReference type="InterPro" id="IPR021910">
    <property type="entry name" value="NGX6/PGAP6/MYMK"/>
</dbReference>
<accession>A0A8S1KWM6</accession>
<protein>
    <submittedName>
        <fullName evidence="8">Uncharacterized protein</fullName>
    </submittedName>
</protein>
<dbReference type="OMA" id="IQESHAW"/>
<reference evidence="8" key="1">
    <citation type="submission" date="2021-01" db="EMBL/GenBank/DDBJ databases">
        <authorList>
            <consortium name="Genoscope - CEA"/>
            <person name="William W."/>
        </authorList>
    </citation>
    <scope>NUCLEOTIDE SEQUENCE</scope>
</reference>
<keyword evidence="4 7" id="KW-0812">Transmembrane</keyword>
<gene>
    <name evidence="8" type="ORF">PPRIM_AZ9-3.1.T0230172</name>
</gene>
<comment type="similarity">
    <text evidence="2">Belongs to the TMEM8 family.</text>
</comment>
<dbReference type="GO" id="GO:0005886">
    <property type="term" value="C:plasma membrane"/>
    <property type="evidence" value="ECO:0007669"/>
    <property type="project" value="UniProtKB-SubCell"/>
</dbReference>
<feature type="transmembrane region" description="Helical" evidence="7">
    <location>
        <begin position="159"/>
        <end position="178"/>
    </location>
</feature>
<keyword evidence="3" id="KW-1003">Cell membrane</keyword>
<evidence type="ECO:0000256" key="5">
    <source>
        <dbReference type="ARBA" id="ARBA00022989"/>
    </source>
</evidence>
<evidence type="ECO:0000256" key="3">
    <source>
        <dbReference type="ARBA" id="ARBA00022475"/>
    </source>
</evidence>
<dbReference type="PANTHER" id="PTHR36561:SF2">
    <property type="entry name" value="HAEMOLYSIN-III RELATED"/>
    <property type="match status" value="1"/>
</dbReference>
<evidence type="ECO:0000256" key="7">
    <source>
        <dbReference type="SAM" id="Phobius"/>
    </source>
</evidence>
<dbReference type="AlphaFoldDB" id="A0A8S1KWM6"/>
<dbReference type="PANTHER" id="PTHR36561">
    <property type="entry name" value="HAEMOLYSIN-III RELATED-RELATED"/>
    <property type="match status" value="1"/>
</dbReference>
<keyword evidence="9" id="KW-1185">Reference proteome</keyword>
<feature type="transmembrane region" description="Helical" evidence="7">
    <location>
        <begin position="17"/>
        <end position="39"/>
    </location>
</feature>
<name>A0A8S1KWM6_PARPR</name>
<evidence type="ECO:0000256" key="4">
    <source>
        <dbReference type="ARBA" id="ARBA00022692"/>
    </source>
</evidence>
<evidence type="ECO:0000256" key="6">
    <source>
        <dbReference type="ARBA" id="ARBA00023136"/>
    </source>
</evidence>
<dbReference type="Proteomes" id="UP000688137">
    <property type="component" value="Unassembled WGS sequence"/>
</dbReference>
<evidence type="ECO:0000313" key="9">
    <source>
        <dbReference type="Proteomes" id="UP000688137"/>
    </source>
</evidence>
<feature type="transmembrane region" description="Helical" evidence="7">
    <location>
        <begin position="46"/>
        <end position="63"/>
    </location>
</feature>
<dbReference type="Pfam" id="PF12036">
    <property type="entry name" value="DUF3522"/>
    <property type="match status" value="1"/>
</dbReference>
<evidence type="ECO:0000256" key="1">
    <source>
        <dbReference type="ARBA" id="ARBA00004651"/>
    </source>
</evidence>
<keyword evidence="6 7" id="KW-0472">Membrane</keyword>
<feature type="transmembrane region" description="Helical" evidence="7">
    <location>
        <begin position="127"/>
        <end position="147"/>
    </location>
</feature>
<keyword evidence="5 7" id="KW-1133">Transmembrane helix</keyword>